<dbReference type="EMBL" id="JAGSPJ010000008">
    <property type="protein sequence ID" value="MBR7801717.1"/>
    <property type="molecule type" value="Genomic_DNA"/>
</dbReference>
<feature type="domain" description="FecR protein" evidence="2">
    <location>
        <begin position="138"/>
        <end position="238"/>
    </location>
</feature>
<dbReference type="AlphaFoldDB" id="A0A941E600"/>
<dbReference type="InterPro" id="IPR013783">
    <property type="entry name" value="Ig-like_fold"/>
</dbReference>
<comment type="caution">
    <text evidence="3">The sequence shown here is derived from an EMBL/GenBank/DDBJ whole genome shotgun (WGS) entry which is preliminary data.</text>
</comment>
<keyword evidence="4" id="KW-1185">Reference proteome</keyword>
<name>A0A941E600_9BURK</name>
<dbReference type="RefSeq" id="WP_212676822.1">
    <property type="nucleotide sequence ID" value="NZ_JAGSPJ010000008.1"/>
</dbReference>
<keyword evidence="1" id="KW-0732">Signal</keyword>
<feature type="chain" id="PRO_5037773216" evidence="1">
    <location>
        <begin position="31"/>
        <end position="565"/>
    </location>
</feature>
<dbReference type="InterPro" id="IPR006860">
    <property type="entry name" value="FecR"/>
</dbReference>
<dbReference type="Gene3D" id="2.60.40.10">
    <property type="entry name" value="Immunoglobulins"/>
    <property type="match status" value="2"/>
</dbReference>
<accession>A0A941E600</accession>
<evidence type="ECO:0000256" key="1">
    <source>
        <dbReference type="SAM" id="SignalP"/>
    </source>
</evidence>
<gene>
    <name evidence="3" type="ORF">KDM90_17015</name>
</gene>
<organism evidence="3 4">
    <name type="scientific">Undibacterium fentianense</name>
    <dbReference type="NCBI Taxonomy" id="2828728"/>
    <lineage>
        <taxon>Bacteria</taxon>
        <taxon>Pseudomonadati</taxon>
        <taxon>Pseudomonadota</taxon>
        <taxon>Betaproteobacteria</taxon>
        <taxon>Burkholderiales</taxon>
        <taxon>Oxalobacteraceae</taxon>
        <taxon>Undibacterium</taxon>
    </lineage>
</organism>
<dbReference type="Proteomes" id="UP000678545">
    <property type="component" value="Unassembled WGS sequence"/>
</dbReference>
<evidence type="ECO:0000259" key="2">
    <source>
        <dbReference type="Pfam" id="PF04773"/>
    </source>
</evidence>
<feature type="signal peptide" evidence="1">
    <location>
        <begin position="1"/>
        <end position="30"/>
    </location>
</feature>
<evidence type="ECO:0000313" key="3">
    <source>
        <dbReference type="EMBL" id="MBR7801717.1"/>
    </source>
</evidence>
<dbReference type="Gene3D" id="2.60.120.1440">
    <property type="match status" value="1"/>
</dbReference>
<sequence>MKCISSQAAKSYFASLFFLATIITSNPASAQVFKGSAGSLTIKAGEITFYPSENTTLSEIAAQFTQNPNNWQAIAKHNKLKTNQTMGIGSSIAIPSELLPEEPSQATVIAMAGEVMEIKKNGSESNLAMGNVVQEGSQLKTGKNGFLTLSLPDNSRISIPSNSQVAIAKLRMAKYTRSPRTEIRLVQGKVESKVSPLSSNRGRFEVTSPLAIAGVRGTHFRVGVNENGIGNEVLEGGVAVGQQEKPNALVLPAGQGNIINKTGVGNPVALLQAPNLKTDYLLQERPALHFTVDSIPEAARYRAQISLDMSAQNIIAESYSQENRFKFDGIADGNYFIRLTAIDKNNLEGMPYVTAFKHKANPIPPFTLQPKKKVRSETLEFLWTESSEAKSYHLQIAKDPSFQQIVTDQANLKQTSFYTSQLPFGDYFWRVATVTETNGKPDQGPFSVPDAFTTLAPQTMNTFADSGSDQLEFSWPGEAGQTYEVQVADEPSFKLPILNQQSKQANLSMARPAPGEYFIRVRATDADGFVGQFCKPQKFEIHMRWMTGSGELLNSAGGTVRPNKP</sequence>
<evidence type="ECO:0000313" key="4">
    <source>
        <dbReference type="Proteomes" id="UP000678545"/>
    </source>
</evidence>
<dbReference type="PANTHER" id="PTHR38731:SF1">
    <property type="entry name" value="FECR PROTEIN DOMAIN-CONTAINING PROTEIN"/>
    <property type="match status" value="1"/>
</dbReference>
<protein>
    <submittedName>
        <fullName evidence="3">FecR domain-containing protein</fullName>
    </submittedName>
</protein>
<dbReference type="PANTHER" id="PTHR38731">
    <property type="entry name" value="LIPL45-RELATED LIPOPROTEIN-RELATED"/>
    <property type="match status" value="1"/>
</dbReference>
<dbReference type="PIRSF" id="PIRSF029644">
    <property type="entry name" value="UCP029644"/>
    <property type="match status" value="1"/>
</dbReference>
<dbReference type="InterPro" id="IPR016930">
    <property type="entry name" value="UCP029644"/>
</dbReference>
<proteinExistence type="predicted"/>
<dbReference type="Pfam" id="PF04773">
    <property type="entry name" value="FecR"/>
    <property type="match status" value="1"/>
</dbReference>
<reference evidence="3" key="1">
    <citation type="submission" date="2021-04" db="EMBL/GenBank/DDBJ databases">
        <title>novel species isolated from subtropical streams in China.</title>
        <authorList>
            <person name="Lu H."/>
        </authorList>
    </citation>
    <scope>NUCLEOTIDE SEQUENCE</scope>
    <source>
        <strain evidence="3">FT137W</strain>
    </source>
</reference>